<dbReference type="InterPro" id="IPR027417">
    <property type="entry name" value="P-loop_NTPase"/>
</dbReference>
<organism evidence="2">
    <name type="scientific">Faxonius propinquus nudivirus</name>
    <dbReference type="NCBI Taxonomy" id="3139431"/>
    <lineage>
        <taxon>Viruses</taxon>
        <taxon>Viruses incertae sedis</taxon>
        <taxon>Naldaviricetes</taxon>
        <taxon>Lefavirales</taxon>
        <taxon>Nudiviridae</taxon>
    </lineage>
</organism>
<accession>A0AAU8GED6</accession>
<reference evidence="2" key="1">
    <citation type="submission" date="2024-06" db="EMBL/GenBank/DDBJ databases">
        <title>North American crayfish harbour diverse members of the Nudiviridae.</title>
        <authorList>
            <person name="Stratton C."/>
            <person name="Bojko J."/>
        </authorList>
    </citation>
    <scope>NUCLEOTIDE SEQUENCE</scope>
    <source>
        <strain evidence="2">142H</strain>
    </source>
</reference>
<sequence length="1307" mass="152678">MSKRKENENTTVPVKYLKFAEQFQDALNAHKIKYVNEKIVPKTINTISVKEPPSKNNNPYNVESTVAMSKNMNKFLEILQDNQSSFNFIIRNNITNTKYSQSYNTNFTIKQLETYFGETGHAFSFDFSSSYIIPLMFDFDCIKCKENNCTDPISQDIIYQIRDEICEILSMLATNENNLEENCVIFKRNNACNLHIYFNISVSIILYEKLRQLLAIELRSIYTNKYKIDDISYLDLPYSAKLDFETYLPILSYNESFKNFNIAPSITYFDVELKLTNNVDYVTSSIIGSFLMTKLSIASDWYDNSSILYYLTTPIKLSITRQYNINMLIKQIKNSNATFITDSMLLYWYINSKNIICNEVENTITNTSIYKELPNTDFMKKIIESIINLSTKIAHITYKKKDINENSSYIYILQFLTVDSCIYAFYAIISIIIYIFNILSLEYLNVSKNTYKIAVLDVLSTLINVSERCQDLENLKHIIKCIYSYDILLNIEDIFRQPQDWFEFISKIIQEKNYTDTIDYVISSLHIYEEVDDIITILIKLCNVQMPLIRPHTDKQLYYYYNNGLYIEVKEQNILIKNQVHLKVLHNSMLSLVERLKINNQISDELYAKINTNIYNKAWIMYLDRATKIKLLFNIYDYFIATKYGIFNTITGTYMGFTPLLYMKTAKSYCTLHQSRPTNIINLNNIVEDSYKNYILILDILTTKQVSLFYLTVMIPGLLLLDKCIFTKNDSVEILNKIKTIILKDDSLENEENIYYILPLIIYYKFNITTIMDIVSLLEATINNSGDVLISDLLMNYKYHGLKKYEILSIDKFNYDTLSCAKLFAKEMKKFYGHKFKPKYFVLAVLLILLDYCEDSLEFEKELNVKIVDTEIKIPESYKFCNYEENFKLAPFDIKYYVTNNNNLNLKRAIHILVPDLKLDLNDSLLNIFLSYSVAFNFNNSTIDDFLSIMSMIYYPGNERKFLLLLIGNPKCGKTTIQKMLHQMNEPSVFGLETILASNSGPSPELIQIFSMYLFNIVELKSISSECLKTLTGGDLVNKRQCHQNDFQELQPLAFTVAASNRIPIIPNADEAIRTRLAPFMMNIQYIDSLENLEDNAMLLNIKNIILKPDTYNLSNMSIELSNILYCQFLRKRNKHALLIPKIKNMNSKTTILECLRKNNYVYDIMHKAKLVFNDKLQISITDFETAIVPEIVKYNEERTPTRKLTWYDFKNNIMSLFINYLSYDKNIFSGIGFEGNQYSEYVAIPKLIPKKDCCVKCITIKRYLSNNSNYLSSDIIKIVNHMKNIYKDKYDDVSDTFIDSDLLLDQ</sequence>
<gene>
    <name evidence="2" type="ORF">FpNV_110</name>
</gene>
<evidence type="ECO:0000313" key="2">
    <source>
        <dbReference type="EMBL" id="XCH39355.1"/>
    </source>
</evidence>
<dbReference type="EMBL" id="PP955094">
    <property type="protein sequence ID" value="XCH39355.1"/>
    <property type="molecule type" value="Genomic_DNA"/>
</dbReference>
<keyword evidence="1" id="KW-0812">Transmembrane</keyword>
<keyword evidence="1" id="KW-1133">Transmembrane helix</keyword>
<protein>
    <recommendedName>
        <fullName evidence="3">Helicase</fullName>
    </recommendedName>
</protein>
<evidence type="ECO:0008006" key="3">
    <source>
        <dbReference type="Google" id="ProtNLM"/>
    </source>
</evidence>
<proteinExistence type="predicted"/>
<evidence type="ECO:0000256" key="1">
    <source>
        <dbReference type="SAM" id="Phobius"/>
    </source>
</evidence>
<dbReference type="SUPFAM" id="SSF52540">
    <property type="entry name" value="P-loop containing nucleoside triphosphate hydrolases"/>
    <property type="match status" value="1"/>
</dbReference>
<name>A0AAU8GED6_9VIRU</name>
<keyword evidence="1" id="KW-0472">Membrane</keyword>
<feature type="transmembrane region" description="Helical" evidence="1">
    <location>
        <begin position="409"/>
        <end position="436"/>
    </location>
</feature>